<proteinExistence type="predicted"/>
<dbReference type="Proteomes" id="UP000254701">
    <property type="component" value="Unassembled WGS sequence"/>
</dbReference>
<feature type="compositionally biased region" description="Basic and acidic residues" evidence="1">
    <location>
        <begin position="11"/>
        <end position="20"/>
    </location>
</feature>
<reference evidence="2 3" key="1">
    <citation type="submission" date="2018-06" db="EMBL/GenBank/DDBJ databases">
        <authorList>
            <consortium name="Pathogen Informatics"/>
            <person name="Doyle S."/>
        </authorList>
    </citation>
    <scope>NUCLEOTIDE SEQUENCE [LARGE SCALE GENOMIC DNA]</scope>
    <source>
        <strain evidence="2 3">NCTC10684</strain>
    </source>
</reference>
<dbReference type="RefSeq" id="WP_115731132.1">
    <property type="nucleotide sequence ID" value="NZ_BAAAVY010000019.1"/>
</dbReference>
<dbReference type="AlphaFoldDB" id="A0A380WIQ1"/>
<protein>
    <submittedName>
        <fullName evidence="2">Uncharacterized protein</fullName>
    </submittedName>
</protein>
<feature type="region of interest" description="Disordered" evidence="1">
    <location>
        <begin position="41"/>
        <end position="62"/>
    </location>
</feature>
<dbReference type="OrthoDB" id="8096088at2"/>
<sequence>MFANIPNGHNARNEHDSAFSAHRNEIAEARHRAMMLALGAHQPKANPPVRQRPHRGMLPDVDMSNVVVDPSYRPLFGRIKALIGRLVGRSGAARPAARPVSGGNR</sequence>
<feature type="region of interest" description="Disordered" evidence="1">
    <location>
        <begin position="1"/>
        <end position="20"/>
    </location>
</feature>
<evidence type="ECO:0000313" key="2">
    <source>
        <dbReference type="EMBL" id="SUU88863.1"/>
    </source>
</evidence>
<evidence type="ECO:0000313" key="3">
    <source>
        <dbReference type="Proteomes" id="UP000254701"/>
    </source>
</evidence>
<gene>
    <name evidence="2" type="ORF">NCTC10684_02094</name>
</gene>
<dbReference type="EMBL" id="UFSM01000001">
    <property type="protein sequence ID" value="SUU88863.1"/>
    <property type="molecule type" value="Genomic_DNA"/>
</dbReference>
<accession>A0A380WIQ1</accession>
<organism evidence="2 3">
    <name type="scientific">Aminobacter aminovorans</name>
    <name type="common">Chelatobacter heintzii</name>
    <dbReference type="NCBI Taxonomy" id="83263"/>
    <lineage>
        <taxon>Bacteria</taxon>
        <taxon>Pseudomonadati</taxon>
        <taxon>Pseudomonadota</taxon>
        <taxon>Alphaproteobacteria</taxon>
        <taxon>Hyphomicrobiales</taxon>
        <taxon>Phyllobacteriaceae</taxon>
        <taxon>Aminobacter</taxon>
    </lineage>
</organism>
<evidence type="ECO:0000256" key="1">
    <source>
        <dbReference type="SAM" id="MobiDB-lite"/>
    </source>
</evidence>
<name>A0A380WIQ1_AMIAI</name>